<dbReference type="Proteomes" id="UP001222325">
    <property type="component" value="Unassembled WGS sequence"/>
</dbReference>
<feature type="compositionally biased region" description="Basic and acidic residues" evidence="1">
    <location>
        <begin position="140"/>
        <end position="160"/>
    </location>
</feature>
<feature type="compositionally biased region" description="Low complexity" evidence="1">
    <location>
        <begin position="298"/>
        <end position="308"/>
    </location>
</feature>
<sequence>MDVPVQFTKGDRLNTDVHIADLLRDCPRAKEEAENRAALAAVHKANPAPPDESFQGILEANAQLAKKLKRALADERALADKGAGPMRTHKVSVRPQVLAEAPRTAYDPLQASWDASREAALWQEEEMRRERAAARQRREAREEAFLQQEAQEREQQERQRAQALAQQQEQEYAQALAQQQEQERVQYVAEQEHAAWREQERQRAQALAEQQEQERAQQEQERAQALAQQREQERAQQEWQRAQYVAEQEHLAWNEQERHRAQALAEQQEQAQREQQRAQYTASYPSLPHHAFPQFHGSPPYAAPQQHASPPASFVALSTALSASAAAPPSFAALTLQHLAALRALLAHPAARPLAEAAERVCAQAYAAGWASAARSEGYVQPQPWAQPVWG</sequence>
<feature type="compositionally biased region" description="Basic and acidic residues" evidence="1">
    <location>
        <begin position="212"/>
        <end position="222"/>
    </location>
</feature>
<gene>
    <name evidence="2" type="ORF">B0H15DRAFT_934984</name>
</gene>
<organism evidence="2 3">
    <name type="scientific">Mycena belliarum</name>
    <dbReference type="NCBI Taxonomy" id="1033014"/>
    <lineage>
        <taxon>Eukaryota</taxon>
        <taxon>Fungi</taxon>
        <taxon>Dikarya</taxon>
        <taxon>Basidiomycota</taxon>
        <taxon>Agaricomycotina</taxon>
        <taxon>Agaricomycetes</taxon>
        <taxon>Agaricomycetidae</taxon>
        <taxon>Agaricales</taxon>
        <taxon>Marasmiineae</taxon>
        <taxon>Mycenaceae</taxon>
        <taxon>Mycena</taxon>
    </lineage>
</organism>
<feature type="region of interest" description="Disordered" evidence="1">
    <location>
        <begin position="140"/>
        <end position="162"/>
    </location>
</feature>
<proteinExistence type="predicted"/>
<evidence type="ECO:0000256" key="1">
    <source>
        <dbReference type="SAM" id="MobiDB-lite"/>
    </source>
</evidence>
<dbReference type="EMBL" id="JARJCN010000112">
    <property type="protein sequence ID" value="KAJ7073502.1"/>
    <property type="molecule type" value="Genomic_DNA"/>
</dbReference>
<feature type="region of interest" description="Disordered" evidence="1">
    <location>
        <begin position="257"/>
        <end position="308"/>
    </location>
</feature>
<feature type="region of interest" description="Disordered" evidence="1">
    <location>
        <begin position="199"/>
        <end position="231"/>
    </location>
</feature>
<accession>A0AAD6TP90</accession>
<reference evidence="2" key="1">
    <citation type="submission" date="2023-03" db="EMBL/GenBank/DDBJ databases">
        <title>Massive genome expansion in bonnet fungi (Mycena s.s.) driven by repeated elements and novel gene families across ecological guilds.</title>
        <authorList>
            <consortium name="Lawrence Berkeley National Laboratory"/>
            <person name="Harder C.B."/>
            <person name="Miyauchi S."/>
            <person name="Viragh M."/>
            <person name="Kuo A."/>
            <person name="Thoen E."/>
            <person name="Andreopoulos B."/>
            <person name="Lu D."/>
            <person name="Skrede I."/>
            <person name="Drula E."/>
            <person name="Henrissat B."/>
            <person name="Morin E."/>
            <person name="Kohler A."/>
            <person name="Barry K."/>
            <person name="LaButti K."/>
            <person name="Morin E."/>
            <person name="Salamov A."/>
            <person name="Lipzen A."/>
            <person name="Mereny Z."/>
            <person name="Hegedus B."/>
            <person name="Baldrian P."/>
            <person name="Stursova M."/>
            <person name="Weitz H."/>
            <person name="Taylor A."/>
            <person name="Grigoriev I.V."/>
            <person name="Nagy L.G."/>
            <person name="Martin F."/>
            <person name="Kauserud H."/>
        </authorList>
    </citation>
    <scope>NUCLEOTIDE SEQUENCE</scope>
    <source>
        <strain evidence="2">CBHHK173m</strain>
    </source>
</reference>
<protein>
    <submittedName>
        <fullName evidence="2">Uncharacterized protein</fullName>
    </submittedName>
</protein>
<evidence type="ECO:0000313" key="3">
    <source>
        <dbReference type="Proteomes" id="UP001222325"/>
    </source>
</evidence>
<keyword evidence="3" id="KW-1185">Reference proteome</keyword>
<evidence type="ECO:0000313" key="2">
    <source>
        <dbReference type="EMBL" id="KAJ7073502.1"/>
    </source>
</evidence>
<dbReference type="AlphaFoldDB" id="A0AAD6TP90"/>
<comment type="caution">
    <text evidence="2">The sequence shown here is derived from an EMBL/GenBank/DDBJ whole genome shotgun (WGS) entry which is preliminary data.</text>
</comment>
<name>A0AAD6TP90_9AGAR</name>